<dbReference type="AlphaFoldDB" id="A0A5B0QKL3"/>
<protein>
    <submittedName>
        <fullName evidence="3">Uncharacterized protein</fullName>
    </submittedName>
</protein>
<dbReference type="EMBL" id="VSWC01000015">
    <property type="protein sequence ID" value="KAA1113128.1"/>
    <property type="molecule type" value="Genomic_DNA"/>
</dbReference>
<comment type="caution">
    <text evidence="3">The sequence shown here is derived from an EMBL/GenBank/DDBJ whole genome shotgun (WGS) entry which is preliminary data.</text>
</comment>
<dbReference type="EMBL" id="VDEP01000276">
    <property type="protein sequence ID" value="KAA1113700.1"/>
    <property type="molecule type" value="Genomic_DNA"/>
</dbReference>
<reference evidence="5 6" key="1">
    <citation type="submission" date="2019-05" db="EMBL/GenBank/DDBJ databases">
        <title>Emergence of the Ug99 lineage of the wheat stem rust pathogen through somatic hybridization.</title>
        <authorList>
            <person name="Li F."/>
            <person name="Upadhyaya N.M."/>
            <person name="Sperschneider J."/>
            <person name="Matny O."/>
            <person name="Nguyen-Phuc H."/>
            <person name="Mago R."/>
            <person name="Raley C."/>
            <person name="Miller M.E."/>
            <person name="Silverstein K.A.T."/>
            <person name="Henningsen E."/>
            <person name="Hirsch C.D."/>
            <person name="Visser B."/>
            <person name="Pretorius Z.A."/>
            <person name="Steffenson B.J."/>
            <person name="Schwessinger B."/>
            <person name="Dodds P.N."/>
            <person name="Figueroa M."/>
        </authorList>
    </citation>
    <scope>NUCLEOTIDE SEQUENCE [LARGE SCALE GENOMIC DNA]</scope>
    <source>
        <strain evidence="1">21-0</strain>
        <strain evidence="3 6">Ug99</strain>
    </source>
</reference>
<accession>A0A5B0QKL3</accession>
<dbReference type="EMBL" id="VDEP01000102">
    <property type="protein sequence ID" value="KAA1131865.1"/>
    <property type="molecule type" value="Genomic_DNA"/>
</dbReference>
<sequence>MRKAGNILGAAAMSHIQLLSLLSQYSENPTIFDRPGQRRGVLFVDNPWRGCNSSAN</sequence>
<evidence type="ECO:0000313" key="6">
    <source>
        <dbReference type="Proteomes" id="UP000325313"/>
    </source>
</evidence>
<evidence type="ECO:0000313" key="4">
    <source>
        <dbReference type="EMBL" id="KAA1131865.1"/>
    </source>
</evidence>
<dbReference type="EMBL" id="VSWC01000067">
    <property type="protein sequence ID" value="KAA1096573.1"/>
    <property type="molecule type" value="Genomic_DNA"/>
</dbReference>
<evidence type="ECO:0000313" key="1">
    <source>
        <dbReference type="EMBL" id="KAA1096573.1"/>
    </source>
</evidence>
<evidence type="ECO:0000313" key="2">
    <source>
        <dbReference type="EMBL" id="KAA1113128.1"/>
    </source>
</evidence>
<dbReference type="Proteomes" id="UP000325313">
    <property type="component" value="Unassembled WGS sequence"/>
</dbReference>
<keyword evidence="5" id="KW-1185">Reference proteome</keyword>
<proteinExistence type="predicted"/>
<name>A0A5B0QKL3_PUCGR</name>
<gene>
    <name evidence="1" type="ORF">PGT21_021032</name>
    <name evidence="2" type="ORF">PGT21_022080</name>
    <name evidence="3" type="ORF">PGTUg99_022445</name>
    <name evidence="4" type="ORF">PGTUg99_031167</name>
</gene>
<organism evidence="3 6">
    <name type="scientific">Puccinia graminis f. sp. tritici</name>
    <dbReference type="NCBI Taxonomy" id="56615"/>
    <lineage>
        <taxon>Eukaryota</taxon>
        <taxon>Fungi</taxon>
        <taxon>Dikarya</taxon>
        <taxon>Basidiomycota</taxon>
        <taxon>Pucciniomycotina</taxon>
        <taxon>Pucciniomycetes</taxon>
        <taxon>Pucciniales</taxon>
        <taxon>Pucciniaceae</taxon>
        <taxon>Puccinia</taxon>
    </lineage>
</organism>
<dbReference type="Proteomes" id="UP000324748">
    <property type="component" value="Unassembled WGS sequence"/>
</dbReference>
<evidence type="ECO:0000313" key="3">
    <source>
        <dbReference type="EMBL" id="KAA1113700.1"/>
    </source>
</evidence>
<evidence type="ECO:0000313" key="5">
    <source>
        <dbReference type="Proteomes" id="UP000324748"/>
    </source>
</evidence>